<comment type="subcellular location">
    <subcellularLocation>
        <location evidence="1">Cytoplasm</location>
    </subcellularLocation>
</comment>
<comment type="caution">
    <text evidence="4">The sequence shown here is derived from an EMBL/GenBank/DDBJ whole genome shotgun (WGS) entry which is preliminary data.</text>
</comment>
<evidence type="ECO:0000313" key="5">
    <source>
        <dbReference type="Proteomes" id="UP000094849"/>
    </source>
</evidence>
<dbReference type="InterPro" id="IPR042072">
    <property type="entry name" value="DsrC-like_C"/>
</dbReference>
<dbReference type="InterPro" id="IPR025526">
    <property type="entry name" value="DsrC-like_dom_sf"/>
</dbReference>
<evidence type="ECO:0008006" key="6">
    <source>
        <dbReference type="Google" id="ProtNLM"/>
    </source>
</evidence>
<gene>
    <name evidence="4" type="ORF">A3196_15870</name>
</gene>
<keyword evidence="5" id="KW-1185">Reference proteome</keyword>
<dbReference type="GO" id="GO:0097163">
    <property type="term" value="F:sulfur carrier activity"/>
    <property type="evidence" value="ECO:0007669"/>
    <property type="project" value="TreeGrafter"/>
</dbReference>
<dbReference type="InterPro" id="IPR043163">
    <property type="entry name" value="DsrC-like_N"/>
</dbReference>
<dbReference type="PANTHER" id="PTHR37010:SF1">
    <property type="entry name" value="SULFURTRANSFERASE TUSE"/>
    <property type="match status" value="1"/>
</dbReference>
<dbReference type="Proteomes" id="UP000094849">
    <property type="component" value="Unassembled WGS sequence"/>
</dbReference>
<organism evidence="4 5">
    <name type="scientific">Candidatus Thiodiazotropha endoloripes</name>
    <dbReference type="NCBI Taxonomy" id="1818881"/>
    <lineage>
        <taxon>Bacteria</taxon>
        <taxon>Pseudomonadati</taxon>
        <taxon>Pseudomonadota</taxon>
        <taxon>Gammaproteobacteria</taxon>
        <taxon>Chromatiales</taxon>
        <taxon>Sedimenticolaceae</taxon>
        <taxon>Candidatus Thiodiazotropha</taxon>
    </lineage>
</organism>
<dbReference type="AlphaFoldDB" id="A0A1E2UTL8"/>
<sequence length="114" mass="12814">MAQISTQAPLKGKGNIPLEFDEDGFLINTEAWTRETGRLIAQMDGIQELTPDHWSVILYLREQHLESGGLPVMSHICRIMHLGKHGVTRLFGGCREAWRISGLPNPGEEAKNYM</sequence>
<proteinExistence type="inferred from homology"/>
<dbReference type="InterPro" id="IPR007453">
    <property type="entry name" value="DsrC/TusE"/>
</dbReference>
<dbReference type="GO" id="GO:0005737">
    <property type="term" value="C:cytoplasm"/>
    <property type="evidence" value="ECO:0007669"/>
    <property type="project" value="UniProtKB-SubCell"/>
</dbReference>
<accession>A0A1E2UTL8</accession>
<evidence type="ECO:0000313" key="4">
    <source>
        <dbReference type="EMBL" id="ODB98107.1"/>
    </source>
</evidence>
<name>A0A1E2UTL8_9GAMM</name>
<dbReference type="Gene3D" id="3.30.1420.10">
    <property type="match status" value="1"/>
</dbReference>
<evidence type="ECO:0000256" key="1">
    <source>
        <dbReference type="ARBA" id="ARBA00004496"/>
    </source>
</evidence>
<protein>
    <recommendedName>
        <fullName evidence="6">Sulfurtransferase</fullName>
    </recommendedName>
</protein>
<dbReference type="PANTHER" id="PTHR37010">
    <property type="entry name" value="SULFURTRANSFERASE TUSE"/>
    <property type="match status" value="1"/>
</dbReference>
<dbReference type="GO" id="GO:0002143">
    <property type="term" value="P:tRNA wobble position uridine thiolation"/>
    <property type="evidence" value="ECO:0007669"/>
    <property type="project" value="TreeGrafter"/>
</dbReference>
<dbReference type="OrthoDB" id="8562858at2"/>
<dbReference type="EMBL" id="LVJZ01000003">
    <property type="protein sequence ID" value="ODB98107.1"/>
    <property type="molecule type" value="Genomic_DNA"/>
</dbReference>
<dbReference type="RefSeq" id="WP_069006045.1">
    <property type="nucleotide sequence ID" value="NZ_LVJW01000003.1"/>
</dbReference>
<dbReference type="Pfam" id="PF04358">
    <property type="entry name" value="DsrC"/>
    <property type="match status" value="1"/>
</dbReference>
<reference evidence="4 5" key="1">
    <citation type="submission" date="2016-03" db="EMBL/GenBank/DDBJ databases">
        <title>Chemosynthetic sulphur-oxidizing symbionts of marine invertebrate animals are capable of nitrogen fixation.</title>
        <authorList>
            <person name="Petersen J.M."/>
            <person name="Kemper A."/>
            <person name="Gruber-Vodicka H."/>
            <person name="Cardini U."/>
            <person name="Geest Mvander."/>
            <person name="Kleiner M."/>
            <person name="Bulgheresi S."/>
            <person name="Fussmann M."/>
            <person name="Herbold C."/>
            <person name="Seah B.K.B."/>
            <person name="Antony C.Paul."/>
            <person name="Liu D."/>
            <person name="Belitz A."/>
            <person name="Weber M."/>
        </authorList>
    </citation>
    <scope>NUCLEOTIDE SEQUENCE [LARGE SCALE GENOMIC DNA]</scope>
    <source>
        <strain evidence="4">G_D</strain>
    </source>
</reference>
<evidence type="ECO:0000256" key="2">
    <source>
        <dbReference type="ARBA" id="ARBA00005718"/>
    </source>
</evidence>
<evidence type="ECO:0000256" key="3">
    <source>
        <dbReference type="ARBA" id="ARBA00022490"/>
    </source>
</evidence>
<dbReference type="STRING" id="1818881.A3196_15870"/>
<comment type="similarity">
    <text evidence="2">Belongs to the DsrC/TusE family.</text>
</comment>
<dbReference type="SUPFAM" id="SSF69721">
    <property type="entry name" value="DsrC, the gamma subunit of dissimilatory sulfite reductase"/>
    <property type="match status" value="1"/>
</dbReference>
<dbReference type="Gene3D" id="1.10.10.370">
    <property type="entry name" value="DsrC-like protein, C-terminal domain"/>
    <property type="match status" value="1"/>
</dbReference>
<keyword evidence="3" id="KW-0963">Cytoplasm</keyword>